<dbReference type="EMBL" id="MLJW01000167">
    <property type="protein sequence ID" value="OIQ95405.1"/>
    <property type="molecule type" value="Genomic_DNA"/>
</dbReference>
<dbReference type="InterPro" id="IPR029016">
    <property type="entry name" value="GAF-like_dom_sf"/>
</dbReference>
<dbReference type="GO" id="GO:0005886">
    <property type="term" value="C:plasma membrane"/>
    <property type="evidence" value="ECO:0007669"/>
    <property type="project" value="UniProtKB-SubCell"/>
</dbReference>
<dbReference type="SMART" id="SM00304">
    <property type="entry name" value="HAMP"/>
    <property type="match status" value="1"/>
</dbReference>
<evidence type="ECO:0000313" key="18">
    <source>
        <dbReference type="EMBL" id="OIQ95405.1"/>
    </source>
</evidence>
<dbReference type="EC" id="2.7.13.3" evidence="3"/>
<feature type="coiled-coil region" evidence="14">
    <location>
        <begin position="242"/>
        <end position="269"/>
    </location>
</feature>
<dbReference type="PANTHER" id="PTHR24421">
    <property type="entry name" value="NITRATE/NITRITE SENSOR PROTEIN NARX-RELATED"/>
    <property type="match status" value="1"/>
</dbReference>
<keyword evidence="5" id="KW-0997">Cell inner membrane</keyword>
<keyword evidence="14" id="KW-0175">Coiled coil</keyword>
<dbReference type="Gene3D" id="1.20.120.960">
    <property type="entry name" value="Histidine kinase NarX, sensor domain"/>
    <property type="match status" value="1"/>
</dbReference>
<keyword evidence="13 15" id="KW-0472">Membrane</keyword>
<name>A0A1J5S4Z5_9ZZZZ</name>
<dbReference type="Gene3D" id="1.20.5.1930">
    <property type="match status" value="1"/>
</dbReference>
<dbReference type="InterPro" id="IPR003594">
    <property type="entry name" value="HATPase_dom"/>
</dbReference>
<dbReference type="SUPFAM" id="SSF55874">
    <property type="entry name" value="ATPase domain of HSP90 chaperone/DNA topoisomerase II/histidine kinase"/>
    <property type="match status" value="1"/>
</dbReference>
<evidence type="ECO:0000256" key="4">
    <source>
        <dbReference type="ARBA" id="ARBA00022475"/>
    </source>
</evidence>
<evidence type="ECO:0000256" key="11">
    <source>
        <dbReference type="ARBA" id="ARBA00022840"/>
    </source>
</evidence>
<dbReference type="InterPro" id="IPR029095">
    <property type="entry name" value="NarX-like_N"/>
</dbReference>
<feature type="domain" description="HAMP" evidence="17">
    <location>
        <begin position="198"/>
        <end position="250"/>
    </location>
</feature>
<reference evidence="18" key="1">
    <citation type="submission" date="2016-10" db="EMBL/GenBank/DDBJ databases">
        <title>Sequence of Gallionella enrichment culture.</title>
        <authorList>
            <person name="Poehlein A."/>
            <person name="Muehling M."/>
            <person name="Daniel R."/>
        </authorList>
    </citation>
    <scope>NUCLEOTIDE SEQUENCE</scope>
</reference>
<comment type="caution">
    <text evidence="18">The sequence shown here is derived from an EMBL/GenBank/DDBJ whole genome shotgun (WGS) entry which is preliminary data.</text>
</comment>
<dbReference type="Gene3D" id="3.30.450.40">
    <property type="match status" value="1"/>
</dbReference>
<evidence type="ECO:0000256" key="15">
    <source>
        <dbReference type="SAM" id="Phobius"/>
    </source>
</evidence>
<dbReference type="GO" id="GO:0005524">
    <property type="term" value="F:ATP binding"/>
    <property type="evidence" value="ECO:0007669"/>
    <property type="project" value="UniProtKB-KW"/>
</dbReference>
<dbReference type="InterPro" id="IPR005467">
    <property type="entry name" value="His_kinase_dom"/>
</dbReference>
<dbReference type="SMART" id="SM00387">
    <property type="entry name" value="HATPase_c"/>
    <property type="match status" value="1"/>
</dbReference>
<dbReference type="InterPro" id="IPR050482">
    <property type="entry name" value="Sensor_HK_TwoCompSys"/>
</dbReference>
<keyword evidence="11" id="KW-0067">ATP-binding</keyword>
<dbReference type="SUPFAM" id="SSF158472">
    <property type="entry name" value="HAMP domain-like"/>
    <property type="match status" value="1"/>
</dbReference>
<evidence type="ECO:0000256" key="1">
    <source>
        <dbReference type="ARBA" id="ARBA00000085"/>
    </source>
</evidence>
<evidence type="ECO:0000256" key="10">
    <source>
        <dbReference type="ARBA" id="ARBA00022777"/>
    </source>
</evidence>
<feature type="transmembrane region" description="Helical" evidence="15">
    <location>
        <begin position="172"/>
        <end position="195"/>
    </location>
</feature>
<evidence type="ECO:0000256" key="13">
    <source>
        <dbReference type="ARBA" id="ARBA00023136"/>
    </source>
</evidence>
<dbReference type="PIRSF" id="PIRSF003167">
    <property type="entry name" value="STHK_NarX/NarQ"/>
    <property type="match status" value="1"/>
</dbReference>
<evidence type="ECO:0000256" key="12">
    <source>
        <dbReference type="ARBA" id="ARBA00022989"/>
    </source>
</evidence>
<dbReference type="AlphaFoldDB" id="A0A1J5S4Z5"/>
<accession>A0A1J5S4Z5</accession>
<organism evidence="18">
    <name type="scientific">mine drainage metagenome</name>
    <dbReference type="NCBI Taxonomy" id="410659"/>
    <lineage>
        <taxon>unclassified sequences</taxon>
        <taxon>metagenomes</taxon>
        <taxon>ecological metagenomes</taxon>
    </lineage>
</organism>
<dbReference type="CDD" id="cd16917">
    <property type="entry name" value="HATPase_UhpB-NarQ-NarX-like"/>
    <property type="match status" value="1"/>
</dbReference>
<comment type="subcellular location">
    <subcellularLocation>
        <location evidence="2">Cell inner membrane</location>
        <topology evidence="2">Multi-pass membrane protein</topology>
    </subcellularLocation>
</comment>
<dbReference type="CDD" id="cd19408">
    <property type="entry name" value="NarX_NarQ_sensor"/>
    <property type="match status" value="1"/>
</dbReference>
<dbReference type="Pfam" id="PF07730">
    <property type="entry name" value="HisKA_3"/>
    <property type="match status" value="1"/>
</dbReference>
<evidence type="ECO:0000256" key="6">
    <source>
        <dbReference type="ARBA" id="ARBA00022553"/>
    </source>
</evidence>
<keyword evidence="12 15" id="KW-1133">Transmembrane helix</keyword>
<keyword evidence="6" id="KW-0597">Phosphoprotein</keyword>
<keyword evidence="9" id="KW-0547">Nucleotide-binding</keyword>
<evidence type="ECO:0000256" key="2">
    <source>
        <dbReference type="ARBA" id="ARBA00004429"/>
    </source>
</evidence>
<keyword evidence="4" id="KW-1003">Cell membrane</keyword>
<dbReference type="PROSITE" id="PS50885">
    <property type="entry name" value="HAMP"/>
    <property type="match status" value="1"/>
</dbReference>
<gene>
    <name evidence="18" type="primary">narX_7</name>
    <name evidence="18" type="ORF">GALL_225660</name>
</gene>
<evidence type="ECO:0000256" key="9">
    <source>
        <dbReference type="ARBA" id="ARBA00022741"/>
    </source>
</evidence>
<keyword evidence="10" id="KW-0418">Kinase</keyword>
<dbReference type="Pfam" id="PF00672">
    <property type="entry name" value="HAMP"/>
    <property type="match status" value="1"/>
</dbReference>
<evidence type="ECO:0000256" key="14">
    <source>
        <dbReference type="SAM" id="Coils"/>
    </source>
</evidence>
<dbReference type="InterPro" id="IPR042295">
    <property type="entry name" value="NarX-like_N_sf"/>
</dbReference>
<feature type="domain" description="Histidine kinase" evidence="16">
    <location>
        <begin position="421"/>
        <end position="616"/>
    </location>
</feature>
<evidence type="ECO:0000259" key="17">
    <source>
        <dbReference type="PROSITE" id="PS50885"/>
    </source>
</evidence>
<keyword evidence="8 15" id="KW-0812">Transmembrane</keyword>
<keyword evidence="7 18" id="KW-0808">Transferase</keyword>
<dbReference type="GO" id="GO:0000155">
    <property type="term" value="F:phosphorelay sensor kinase activity"/>
    <property type="evidence" value="ECO:0007669"/>
    <property type="project" value="InterPro"/>
</dbReference>
<proteinExistence type="predicted"/>
<evidence type="ECO:0000256" key="5">
    <source>
        <dbReference type="ARBA" id="ARBA00022519"/>
    </source>
</evidence>
<evidence type="ECO:0000256" key="8">
    <source>
        <dbReference type="ARBA" id="ARBA00022692"/>
    </source>
</evidence>
<dbReference type="CDD" id="cd06225">
    <property type="entry name" value="HAMP"/>
    <property type="match status" value="1"/>
</dbReference>
<dbReference type="PANTHER" id="PTHR24421:SF10">
    <property type="entry name" value="NITRATE_NITRITE SENSOR PROTEIN NARQ"/>
    <property type="match status" value="1"/>
</dbReference>
<dbReference type="SUPFAM" id="SSF55781">
    <property type="entry name" value="GAF domain-like"/>
    <property type="match status" value="1"/>
</dbReference>
<evidence type="ECO:0000259" key="16">
    <source>
        <dbReference type="PROSITE" id="PS50109"/>
    </source>
</evidence>
<sequence length="633" mass="70118">MIRLYRRFWGQSLLARLTRMLVLIALLSLTSLISSLVIADSARGEASAINMAGSLRMKIYRAVATLDAIPTRSRPDQIKALEGSLNDFEATLASPTLTQFIPSDELDRRARVYRNMLDAWQQRVRPLLVAEADTSRFSPGARVALLAQARNLVTTIDELVTLLQENVEAKLALLRLIQGLAITAIFVVIAITIYVTRADVLVPLKELQEATQKMRRQDLSVRVAQYAANDLDGLGLSFNLMAEDLDKLYQNLEHKVAEKTESLARSNKSLELLYRSIGRLYPSAINSSTHLSLLNDFEKAIGVGHGLVCLASDSTHSGTSASPHFSSGDRQLCQVSNCSDCHASSAIRWRELEHLRALTLPLHDVNSSYGVLQWVVPSGQDLDPWQIQLLEALATHMGIAIGEAMRAEQSKRWSVYEERAILARELHDSLAQSLSYMRIQVCRLKTVVQAKEPAQTEIIMSSLDNGLTNAYRHLRELLSTFRMKVEDNLTIALEKSAAEFSLRGSIPVRTQVTPTTSRLSPNEEINLLQITREALANAIQHAKPNHIEVSFYESEGGAVHLAIDDDGIGIGEEHGRIGHHGLLIMHERANHIGARLSITNKPEGGTRVAVQLTPRALNTSIRIEPGTKHELHA</sequence>
<evidence type="ECO:0000256" key="3">
    <source>
        <dbReference type="ARBA" id="ARBA00012438"/>
    </source>
</evidence>
<dbReference type="InterPro" id="IPR016380">
    <property type="entry name" value="Sig_transdc_His_kin_NarX/NarQ"/>
</dbReference>
<comment type="catalytic activity">
    <reaction evidence="1">
        <text>ATP + protein L-histidine = ADP + protein N-phospho-L-histidine.</text>
        <dbReference type="EC" id="2.7.13.3"/>
    </reaction>
</comment>
<dbReference type="GO" id="GO:0046983">
    <property type="term" value="F:protein dimerization activity"/>
    <property type="evidence" value="ECO:0007669"/>
    <property type="project" value="InterPro"/>
</dbReference>
<dbReference type="InterPro" id="IPR003660">
    <property type="entry name" value="HAMP_dom"/>
</dbReference>
<evidence type="ECO:0000256" key="7">
    <source>
        <dbReference type="ARBA" id="ARBA00022679"/>
    </source>
</evidence>
<protein>
    <recommendedName>
        <fullName evidence="3">histidine kinase</fullName>
        <ecNumber evidence="3">2.7.13.3</ecNumber>
    </recommendedName>
</protein>
<dbReference type="Pfam" id="PF02518">
    <property type="entry name" value="HATPase_c"/>
    <property type="match status" value="1"/>
</dbReference>
<dbReference type="InterPro" id="IPR036890">
    <property type="entry name" value="HATPase_C_sf"/>
</dbReference>
<dbReference type="InterPro" id="IPR011712">
    <property type="entry name" value="Sig_transdc_His_kin_sub3_dim/P"/>
</dbReference>
<dbReference type="Pfam" id="PF13675">
    <property type="entry name" value="PilJ"/>
    <property type="match status" value="1"/>
</dbReference>
<dbReference type="PROSITE" id="PS50109">
    <property type="entry name" value="HIS_KIN"/>
    <property type="match status" value="1"/>
</dbReference>
<dbReference type="Gene3D" id="3.30.565.10">
    <property type="entry name" value="Histidine kinase-like ATPase, C-terminal domain"/>
    <property type="match status" value="1"/>
</dbReference>